<proteinExistence type="predicted"/>
<gene>
    <name evidence="1" type="ORF">FCALED_LOCUS3299</name>
</gene>
<reference evidence="1" key="1">
    <citation type="submission" date="2021-06" db="EMBL/GenBank/DDBJ databases">
        <authorList>
            <person name="Kallberg Y."/>
            <person name="Tangrot J."/>
            <person name="Rosling A."/>
        </authorList>
    </citation>
    <scope>NUCLEOTIDE SEQUENCE</scope>
    <source>
        <strain evidence="1">UK204</strain>
    </source>
</reference>
<name>A0A9N8WKG6_9GLOM</name>
<evidence type="ECO:0000313" key="1">
    <source>
        <dbReference type="EMBL" id="CAG8492719.1"/>
    </source>
</evidence>
<sequence>MLQGAHPPIDPKDIKSLLEEPDSPRIGSLELEEPLFCVSTLARIEDACFTKSALFESDPCGVVLQAGSTPGLTDLKF</sequence>
<dbReference type="EMBL" id="CAJVPQ010000564">
    <property type="protein sequence ID" value="CAG8492719.1"/>
    <property type="molecule type" value="Genomic_DNA"/>
</dbReference>
<protein>
    <submittedName>
        <fullName evidence="1">158_t:CDS:1</fullName>
    </submittedName>
</protein>
<dbReference type="Proteomes" id="UP000789570">
    <property type="component" value="Unassembled WGS sequence"/>
</dbReference>
<dbReference type="AlphaFoldDB" id="A0A9N8WKG6"/>
<organism evidence="1 2">
    <name type="scientific">Funneliformis caledonium</name>
    <dbReference type="NCBI Taxonomy" id="1117310"/>
    <lineage>
        <taxon>Eukaryota</taxon>
        <taxon>Fungi</taxon>
        <taxon>Fungi incertae sedis</taxon>
        <taxon>Mucoromycota</taxon>
        <taxon>Glomeromycotina</taxon>
        <taxon>Glomeromycetes</taxon>
        <taxon>Glomerales</taxon>
        <taxon>Glomeraceae</taxon>
        <taxon>Funneliformis</taxon>
    </lineage>
</organism>
<evidence type="ECO:0000313" key="2">
    <source>
        <dbReference type="Proteomes" id="UP000789570"/>
    </source>
</evidence>
<comment type="caution">
    <text evidence="1">The sequence shown here is derived from an EMBL/GenBank/DDBJ whole genome shotgun (WGS) entry which is preliminary data.</text>
</comment>
<keyword evidence="2" id="KW-1185">Reference proteome</keyword>
<accession>A0A9N8WKG6</accession>